<accession>A0ABP0YG00</accession>
<dbReference type="PANTHER" id="PTHR34285:SF3">
    <property type="entry name" value="OS08G0510800 PROTEIN"/>
    <property type="match status" value="1"/>
</dbReference>
<protein>
    <submittedName>
        <fullName evidence="2">Uncharacterized protein</fullName>
    </submittedName>
</protein>
<name>A0ABP0YG00_9ROSI</name>
<gene>
    <name evidence="2" type="ORF">CITCOLO1_LOCUS11430</name>
</gene>
<reference evidence="2 3" key="1">
    <citation type="submission" date="2024-03" db="EMBL/GenBank/DDBJ databases">
        <authorList>
            <person name="Gkanogiannis A."/>
            <person name="Becerra Lopez-Lavalle L."/>
        </authorList>
    </citation>
    <scope>NUCLEOTIDE SEQUENCE [LARGE SCALE GENOMIC DNA]</scope>
</reference>
<feature type="region of interest" description="Disordered" evidence="1">
    <location>
        <begin position="269"/>
        <end position="303"/>
    </location>
</feature>
<organism evidence="2 3">
    <name type="scientific">Citrullus colocynthis</name>
    <name type="common">colocynth</name>
    <dbReference type="NCBI Taxonomy" id="252529"/>
    <lineage>
        <taxon>Eukaryota</taxon>
        <taxon>Viridiplantae</taxon>
        <taxon>Streptophyta</taxon>
        <taxon>Embryophyta</taxon>
        <taxon>Tracheophyta</taxon>
        <taxon>Spermatophyta</taxon>
        <taxon>Magnoliopsida</taxon>
        <taxon>eudicotyledons</taxon>
        <taxon>Gunneridae</taxon>
        <taxon>Pentapetalae</taxon>
        <taxon>rosids</taxon>
        <taxon>fabids</taxon>
        <taxon>Cucurbitales</taxon>
        <taxon>Cucurbitaceae</taxon>
        <taxon>Benincaseae</taxon>
        <taxon>Citrullus</taxon>
    </lineage>
</organism>
<evidence type="ECO:0000313" key="3">
    <source>
        <dbReference type="Proteomes" id="UP001642487"/>
    </source>
</evidence>
<proteinExistence type="predicted"/>
<dbReference type="PANTHER" id="PTHR34285">
    <property type="entry name" value="OS08G0510800 PROTEIN"/>
    <property type="match status" value="1"/>
</dbReference>
<dbReference type="EMBL" id="OZ021738">
    <property type="protein sequence ID" value="CAK9319425.1"/>
    <property type="molecule type" value="Genomic_DNA"/>
</dbReference>
<evidence type="ECO:0000256" key="1">
    <source>
        <dbReference type="SAM" id="MobiDB-lite"/>
    </source>
</evidence>
<keyword evidence="3" id="KW-1185">Reference proteome</keyword>
<dbReference type="Proteomes" id="UP001642487">
    <property type="component" value="Chromosome 4"/>
</dbReference>
<sequence length="303" mass="32410">MKASLKFREDQKPLLRAKIPLSILGLPFQSAIAAGTSKELTLKLSTLFESGPSFNLAYRPNDSSNPFSVIVKTGIGSFGSPISSPMLMSAEFNLVASGNPSFMLHFKPKFGDFSIKKSQSSSVMFQKVLKSEEESVDVKTAVSKAVSGLDVAASTAVPILKSAAVRFSWGLRIPAAAAEGMKMSGGISFREVPFMVLDKIGFEHLDGGDSSPKEGSLGNADMNLDLDCLSVKRQFEVLKIENGLLKKSIDDLRKQMKLFSNSGRRFKGRKASELGGFDGLPPEDAAATATGGEELRKSALSSS</sequence>
<evidence type="ECO:0000313" key="2">
    <source>
        <dbReference type="EMBL" id="CAK9319425.1"/>
    </source>
</evidence>